<evidence type="ECO:0000313" key="12">
    <source>
        <dbReference type="Proteomes" id="UP000279259"/>
    </source>
</evidence>
<evidence type="ECO:0000256" key="9">
    <source>
        <dbReference type="SAM" id="Phobius"/>
    </source>
</evidence>
<comment type="caution">
    <text evidence="11">The sequence shown here is derived from an EMBL/GenBank/DDBJ whole genome shotgun (WGS) entry which is preliminary data.</text>
</comment>
<dbReference type="GO" id="GO:0006888">
    <property type="term" value="P:endoplasmic reticulum to Golgi vesicle-mediated transport"/>
    <property type="evidence" value="ECO:0007669"/>
    <property type="project" value="TreeGrafter"/>
</dbReference>
<dbReference type="STRING" id="1890683.A0A427YMX0"/>
<dbReference type="InterPro" id="IPR021538">
    <property type="entry name" value="Syntaxin-5_N"/>
</dbReference>
<proteinExistence type="inferred from homology"/>
<comment type="similarity">
    <text evidence="2">Belongs to the syntaxin family.</text>
</comment>
<feature type="compositionally biased region" description="Polar residues" evidence="8">
    <location>
        <begin position="10"/>
        <end position="19"/>
    </location>
</feature>
<dbReference type="PANTHER" id="PTHR19957:SF3">
    <property type="entry name" value="SYNTAXIN-5"/>
    <property type="match status" value="1"/>
</dbReference>
<dbReference type="Pfam" id="PF11416">
    <property type="entry name" value="Syntaxin-5_N"/>
    <property type="match status" value="1"/>
</dbReference>
<accession>A0A427YMX0</accession>
<dbReference type="InterPro" id="IPR045242">
    <property type="entry name" value="Syntaxin"/>
</dbReference>
<keyword evidence="12" id="KW-1185">Reference proteome</keyword>
<keyword evidence="4 9" id="KW-0812">Transmembrane</keyword>
<evidence type="ECO:0000256" key="1">
    <source>
        <dbReference type="ARBA" id="ARBA00004211"/>
    </source>
</evidence>
<dbReference type="Proteomes" id="UP000279259">
    <property type="component" value="Unassembled WGS sequence"/>
</dbReference>
<dbReference type="GO" id="GO:0006886">
    <property type="term" value="P:intracellular protein transport"/>
    <property type="evidence" value="ECO:0007669"/>
    <property type="project" value="TreeGrafter"/>
</dbReference>
<dbReference type="Gene3D" id="1.20.58.70">
    <property type="match status" value="1"/>
</dbReference>
<feature type="transmembrane region" description="Helical" evidence="9">
    <location>
        <begin position="346"/>
        <end position="365"/>
    </location>
</feature>
<evidence type="ECO:0000313" key="11">
    <source>
        <dbReference type="EMBL" id="RSH92454.1"/>
    </source>
</evidence>
<protein>
    <submittedName>
        <fullName evidence="11">Cis-Golgi t-SNARE syntaxin</fullName>
    </submittedName>
</protein>
<dbReference type="AlphaFoldDB" id="A0A427YMX0"/>
<evidence type="ECO:0000256" key="6">
    <source>
        <dbReference type="ARBA" id="ARBA00023054"/>
    </source>
</evidence>
<dbReference type="PROSITE" id="PS50192">
    <property type="entry name" value="T_SNARE"/>
    <property type="match status" value="1"/>
</dbReference>
<evidence type="ECO:0000256" key="3">
    <source>
        <dbReference type="ARBA" id="ARBA00022448"/>
    </source>
</evidence>
<keyword evidence="5 9" id="KW-1133">Transmembrane helix</keyword>
<dbReference type="GO" id="GO:0048278">
    <property type="term" value="P:vesicle docking"/>
    <property type="evidence" value="ECO:0007669"/>
    <property type="project" value="TreeGrafter"/>
</dbReference>
<dbReference type="GO" id="GO:0031201">
    <property type="term" value="C:SNARE complex"/>
    <property type="evidence" value="ECO:0007669"/>
    <property type="project" value="TreeGrafter"/>
</dbReference>
<evidence type="ECO:0000259" key="10">
    <source>
        <dbReference type="PROSITE" id="PS50192"/>
    </source>
</evidence>
<feature type="compositionally biased region" description="Gly residues" evidence="8">
    <location>
        <begin position="45"/>
        <end position="61"/>
    </location>
</feature>
<evidence type="ECO:0000256" key="7">
    <source>
        <dbReference type="ARBA" id="ARBA00023136"/>
    </source>
</evidence>
<comment type="subcellular location">
    <subcellularLocation>
        <location evidence="1">Membrane</location>
        <topology evidence="1">Single-pass type IV membrane protein</topology>
    </subcellularLocation>
</comment>
<evidence type="ECO:0000256" key="8">
    <source>
        <dbReference type="SAM" id="MobiDB-lite"/>
    </source>
</evidence>
<dbReference type="InterPro" id="IPR010989">
    <property type="entry name" value="SNARE"/>
</dbReference>
<sequence length="366" mass="39228">MAPRDRTSEFHSTLSSIKSRTALPSGGQKRDEAKQRLISHDAAGGPSGTGAGASGSAGGSGKKSEFGRMAGGIAKDINSTTLKLQKLAQLARRKTLFDDRPIEISELTYIIRQDIASLNTQIAALQSYVRAQKAGGTGSNAKQVEEHNSNVVMLLQSRLANMGMGFKDVLELRTQNMKASKDRTEQFMHTANTASTVPPPSNNSLLFSQPGGPGTGFPPDRKGKFRASPANGNPNGDAGAGDFLALDIDGDRGESGTPRPQDGGFAQMQLVEQQDNYIQSRSTAIESIESTIAELGQIFSQLAGMVAEQRETVQRIDADTTDIAANVSGAQRELLKYYASVTSNRWLMLKIFGVLIIFFLVFILVS</sequence>
<evidence type="ECO:0000256" key="4">
    <source>
        <dbReference type="ARBA" id="ARBA00022692"/>
    </source>
</evidence>
<dbReference type="CDD" id="cd15844">
    <property type="entry name" value="SNARE_syntaxin5"/>
    <property type="match status" value="1"/>
</dbReference>
<feature type="region of interest" description="Disordered" evidence="8">
    <location>
        <begin position="192"/>
        <end position="264"/>
    </location>
</feature>
<dbReference type="GO" id="GO:0000149">
    <property type="term" value="F:SNARE binding"/>
    <property type="evidence" value="ECO:0007669"/>
    <property type="project" value="TreeGrafter"/>
</dbReference>
<name>A0A427YMX0_9TREE</name>
<organism evidence="11 12">
    <name type="scientific">Saitozyma podzolica</name>
    <dbReference type="NCBI Taxonomy" id="1890683"/>
    <lineage>
        <taxon>Eukaryota</taxon>
        <taxon>Fungi</taxon>
        <taxon>Dikarya</taxon>
        <taxon>Basidiomycota</taxon>
        <taxon>Agaricomycotina</taxon>
        <taxon>Tremellomycetes</taxon>
        <taxon>Tremellales</taxon>
        <taxon>Trimorphomycetaceae</taxon>
        <taxon>Saitozyma</taxon>
    </lineage>
</organism>
<dbReference type="SUPFAM" id="SSF47661">
    <property type="entry name" value="t-snare proteins"/>
    <property type="match status" value="1"/>
</dbReference>
<dbReference type="PANTHER" id="PTHR19957">
    <property type="entry name" value="SYNTAXIN"/>
    <property type="match status" value="1"/>
</dbReference>
<reference evidence="11 12" key="1">
    <citation type="submission" date="2018-11" db="EMBL/GenBank/DDBJ databases">
        <title>Genome sequence of Saitozyma podzolica DSM 27192.</title>
        <authorList>
            <person name="Aliyu H."/>
            <person name="Gorte O."/>
            <person name="Ochsenreither K."/>
        </authorList>
    </citation>
    <scope>NUCLEOTIDE SEQUENCE [LARGE SCALE GENOMIC DNA]</scope>
    <source>
        <strain evidence="11 12">DSM 27192</strain>
    </source>
</reference>
<gene>
    <name evidence="11" type="primary">SED5</name>
    <name evidence="11" type="ORF">EHS25_008870</name>
</gene>
<keyword evidence="7 9" id="KW-0472">Membrane</keyword>
<feature type="compositionally biased region" description="Low complexity" evidence="8">
    <location>
        <begin position="229"/>
        <end position="242"/>
    </location>
</feature>
<feature type="domain" description="T-SNARE coiled-coil homology" evidence="10">
    <location>
        <begin position="275"/>
        <end position="337"/>
    </location>
</feature>
<dbReference type="GO" id="GO:0000139">
    <property type="term" value="C:Golgi membrane"/>
    <property type="evidence" value="ECO:0007669"/>
    <property type="project" value="TreeGrafter"/>
</dbReference>
<feature type="compositionally biased region" description="Polar residues" evidence="8">
    <location>
        <begin position="192"/>
        <end position="207"/>
    </location>
</feature>
<feature type="region of interest" description="Disordered" evidence="8">
    <location>
        <begin position="1"/>
        <end position="64"/>
    </location>
</feature>
<dbReference type="Pfam" id="PF05739">
    <property type="entry name" value="SNARE"/>
    <property type="match status" value="1"/>
</dbReference>
<dbReference type="GO" id="GO:0005484">
    <property type="term" value="F:SNAP receptor activity"/>
    <property type="evidence" value="ECO:0007669"/>
    <property type="project" value="TreeGrafter"/>
</dbReference>
<evidence type="ECO:0000256" key="5">
    <source>
        <dbReference type="ARBA" id="ARBA00022989"/>
    </source>
</evidence>
<dbReference type="GO" id="GO:0006906">
    <property type="term" value="P:vesicle fusion"/>
    <property type="evidence" value="ECO:0007669"/>
    <property type="project" value="TreeGrafter"/>
</dbReference>
<keyword evidence="3" id="KW-0813">Transport</keyword>
<dbReference type="EMBL" id="RSCD01000006">
    <property type="protein sequence ID" value="RSH92454.1"/>
    <property type="molecule type" value="Genomic_DNA"/>
</dbReference>
<keyword evidence="6" id="KW-0175">Coiled coil</keyword>
<evidence type="ECO:0000256" key="2">
    <source>
        <dbReference type="ARBA" id="ARBA00009063"/>
    </source>
</evidence>
<dbReference type="OrthoDB" id="421009at2759"/>
<dbReference type="SMART" id="SM00397">
    <property type="entry name" value="t_SNARE"/>
    <property type="match status" value="1"/>
</dbReference>
<dbReference type="InterPro" id="IPR000727">
    <property type="entry name" value="T_SNARE_dom"/>
</dbReference>
<feature type="compositionally biased region" description="Basic and acidic residues" evidence="8">
    <location>
        <begin position="28"/>
        <end position="39"/>
    </location>
</feature>